<reference evidence="2" key="2">
    <citation type="submission" date="2024-07" db="EMBL/GenBank/DDBJ databases">
        <title>Streptomyces haneummycinica sp. nov., a new antibiotic-producing actinobacterium isolated from marine sediment.</title>
        <authorList>
            <person name="Uemura M."/>
            <person name="Hamada M."/>
            <person name="Hirano S."/>
            <person name="Kobayashi K."/>
            <person name="Ohshiro T."/>
            <person name="Kobayashi T."/>
            <person name="Terahara T."/>
        </authorList>
    </citation>
    <scope>NUCLEOTIDE SEQUENCE</scope>
    <source>
        <strain evidence="2">KM77-8</strain>
    </source>
</reference>
<accession>A0AAT9HQM6</accession>
<reference evidence="2" key="1">
    <citation type="submission" date="2024-06" db="EMBL/GenBank/DDBJ databases">
        <authorList>
            <consortium name="consrtm"/>
            <person name="Uemura M."/>
            <person name="Terahara T."/>
        </authorList>
    </citation>
    <scope>NUCLEOTIDE SEQUENCE</scope>
    <source>
        <strain evidence="2">KM77-8</strain>
    </source>
</reference>
<proteinExistence type="predicted"/>
<protein>
    <submittedName>
        <fullName evidence="2">Uncharacterized protein</fullName>
    </submittedName>
</protein>
<dbReference type="AlphaFoldDB" id="A0AAT9HQM6"/>
<organism evidence="2">
    <name type="scientific">Streptomyces haneummycinicus</name>
    <dbReference type="NCBI Taxonomy" id="3074435"/>
    <lineage>
        <taxon>Bacteria</taxon>
        <taxon>Bacillati</taxon>
        <taxon>Actinomycetota</taxon>
        <taxon>Actinomycetes</taxon>
        <taxon>Kitasatosporales</taxon>
        <taxon>Streptomycetaceae</taxon>
        <taxon>Streptomyces</taxon>
    </lineage>
</organism>
<feature type="region of interest" description="Disordered" evidence="1">
    <location>
        <begin position="1"/>
        <end position="58"/>
    </location>
</feature>
<gene>
    <name evidence="2" type="ORF">SHKM778_58770</name>
</gene>
<sequence length="58" mass="5893">MNSADGWGDDVYQPDASEVQDDAGLLDAEDTLENDGVADPSTGAGPLRSGPGPWSTTA</sequence>
<name>A0AAT9HQM6_9ACTN</name>
<evidence type="ECO:0000313" key="2">
    <source>
        <dbReference type="EMBL" id="BFO19489.1"/>
    </source>
</evidence>
<evidence type="ECO:0000256" key="1">
    <source>
        <dbReference type="SAM" id="MobiDB-lite"/>
    </source>
</evidence>
<dbReference type="EMBL" id="AP035768">
    <property type="protein sequence ID" value="BFO19489.1"/>
    <property type="molecule type" value="Genomic_DNA"/>
</dbReference>